<sequence length="67" mass="7648">MEIAIESSYTVLYYQQAKTGHYYDFHPRNSETPPIPANLRGIGPSTMRSCSAVITREPRMNNTRQIS</sequence>
<evidence type="ECO:0000313" key="1">
    <source>
        <dbReference type="EMBL" id="RYR67597.1"/>
    </source>
</evidence>
<proteinExistence type="predicted"/>
<gene>
    <name evidence="1" type="ORF">Ahy_A03g013992</name>
</gene>
<protein>
    <submittedName>
        <fullName evidence="1">Uncharacterized protein</fullName>
    </submittedName>
</protein>
<evidence type="ECO:0000313" key="2">
    <source>
        <dbReference type="Proteomes" id="UP000289738"/>
    </source>
</evidence>
<organism evidence="1 2">
    <name type="scientific">Arachis hypogaea</name>
    <name type="common">Peanut</name>
    <dbReference type="NCBI Taxonomy" id="3818"/>
    <lineage>
        <taxon>Eukaryota</taxon>
        <taxon>Viridiplantae</taxon>
        <taxon>Streptophyta</taxon>
        <taxon>Embryophyta</taxon>
        <taxon>Tracheophyta</taxon>
        <taxon>Spermatophyta</taxon>
        <taxon>Magnoliopsida</taxon>
        <taxon>eudicotyledons</taxon>
        <taxon>Gunneridae</taxon>
        <taxon>Pentapetalae</taxon>
        <taxon>rosids</taxon>
        <taxon>fabids</taxon>
        <taxon>Fabales</taxon>
        <taxon>Fabaceae</taxon>
        <taxon>Papilionoideae</taxon>
        <taxon>50 kb inversion clade</taxon>
        <taxon>dalbergioids sensu lato</taxon>
        <taxon>Dalbergieae</taxon>
        <taxon>Pterocarpus clade</taxon>
        <taxon>Arachis</taxon>
    </lineage>
</organism>
<accession>A0A445DWR1</accession>
<dbReference type="AlphaFoldDB" id="A0A445DWR1"/>
<dbReference type="EMBL" id="SDMP01000003">
    <property type="protein sequence ID" value="RYR67597.1"/>
    <property type="molecule type" value="Genomic_DNA"/>
</dbReference>
<dbReference type="Proteomes" id="UP000289738">
    <property type="component" value="Chromosome A03"/>
</dbReference>
<keyword evidence="2" id="KW-1185">Reference proteome</keyword>
<reference evidence="1 2" key="1">
    <citation type="submission" date="2019-01" db="EMBL/GenBank/DDBJ databases">
        <title>Sequencing of cultivated peanut Arachis hypogaea provides insights into genome evolution and oil improvement.</title>
        <authorList>
            <person name="Chen X."/>
        </authorList>
    </citation>
    <scope>NUCLEOTIDE SEQUENCE [LARGE SCALE GENOMIC DNA]</scope>
    <source>
        <strain evidence="2">cv. Fuhuasheng</strain>
        <tissue evidence="1">Leaves</tissue>
    </source>
</reference>
<name>A0A445DWR1_ARAHY</name>
<comment type="caution">
    <text evidence="1">The sequence shown here is derived from an EMBL/GenBank/DDBJ whole genome shotgun (WGS) entry which is preliminary data.</text>
</comment>